<evidence type="ECO:0000259" key="1">
    <source>
        <dbReference type="Pfam" id="PF21671"/>
    </source>
</evidence>
<organism evidence="2 3">
    <name type="scientific">Calocera cornea HHB12733</name>
    <dbReference type="NCBI Taxonomy" id="1353952"/>
    <lineage>
        <taxon>Eukaryota</taxon>
        <taxon>Fungi</taxon>
        <taxon>Dikarya</taxon>
        <taxon>Basidiomycota</taxon>
        <taxon>Agaricomycotina</taxon>
        <taxon>Dacrymycetes</taxon>
        <taxon>Dacrymycetales</taxon>
        <taxon>Dacrymycetaceae</taxon>
        <taxon>Calocera</taxon>
    </lineage>
</organism>
<gene>
    <name evidence="2" type="ORF">CALCODRAFT_499885</name>
</gene>
<proteinExistence type="predicted"/>
<dbReference type="InParanoid" id="A0A165E9A2"/>
<dbReference type="InterPro" id="IPR048661">
    <property type="entry name" value="CPL1-like"/>
</dbReference>
<evidence type="ECO:0000313" key="3">
    <source>
        <dbReference type="Proteomes" id="UP000076842"/>
    </source>
</evidence>
<dbReference type="Pfam" id="PF21671">
    <property type="entry name" value="CPL1-like"/>
    <property type="match status" value="1"/>
</dbReference>
<feature type="domain" description="Protein CPL1-like" evidence="1">
    <location>
        <begin position="64"/>
        <end position="109"/>
    </location>
</feature>
<accession>A0A165E9A2</accession>
<protein>
    <recommendedName>
        <fullName evidence="1">Protein CPL1-like domain-containing protein</fullName>
    </recommendedName>
</protein>
<sequence>MISQRRLAIYSIHAISSENSDGTGVCSLSPTGGTRRRAQEQFPIGPTSCRRKQDVLCVTNGGAECVDVSGDFGNCGRCGQDSGATEGADTVEGQMGMCVIWSCRRGWSLVGNEYIRTSSTMYALN</sequence>
<reference evidence="2 3" key="1">
    <citation type="journal article" date="2016" name="Mol. Biol. Evol.">
        <title>Comparative Genomics of Early-Diverging Mushroom-Forming Fungi Provides Insights into the Origins of Lignocellulose Decay Capabilities.</title>
        <authorList>
            <person name="Nagy L.G."/>
            <person name="Riley R."/>
            <person name="Tritt A."/>
            <person name="Adam C."/>
            <person name="Daum C."/>
            <person name="Floudas D."/>
            <person name="Sun H."/>
            <person name="Yadav J.S."/>
            <person name="Pangilinan J."/>
            <person name="Larsson K.H."/>
            <person name="Matsuura K."/>
            <person name="Barry K."/>
            <person name="Labutti K."/>
            <person name="Kuo R."/>
            <person name="Ohm R.A."/>
            <person name="Bhattacharya S.S."/>
            <person name="Shirouzu T."/>
            <person name="Yoshinaga Y."/>
            <person name="Martin F.M."/>
            <person name="Grigoriev I.V."/>
            <person name="Hibbett D.S."/>
        </authorList>
    </citation>
    <scope>NUCLEOTIDE SEQUENCE [LARGE SCALE GENOMIC DNA]</scope>
    <source>
        <strain evidence="2 3">HHB12733</strain>
    </source>
</reference>
<dbReference type="AlphaFoldDB" id="A0A165E9A2"/>
<keyword evidence="3" id="KW-1185">Reference proteome</keyword>
<name>A0A165E9A2_9BASI</name>
<dbReference type="OrthoDB" id="439917at2759"/>
<evidence type="ECO:0000313" key="2">
    <source>
        <dbReference type="EMBL" id="KZT54374.1"/>
    </source>
</evidence>
<dbReference type="EMBL" id="KV424015">
    <property type="protein sequence ID" value="KZT54374.1"/>
    <property type="molecule type" value="Genomic_DNA"/>
</dbReference>
<dbReference type="Proteomes" id="UP000076842">
    <property type="component" value="Unassembled WGS sequence"/>
</dbReference>